<gene>
    <name evidence="4" type="ORF">OG563_09985</name>
</gene>
<dbReference type="GO" id="GO:0005524">
    <property type="term" value="F:ATP binding"/>
    <property type="evidence" value="ECO:0007669"/>
    <property type="project" value="UniProtKB-KW"/>
</dbReference>
<dbReference type="PROSITE" id="PS00211">
    <property type="entry name" value="ABC_TRANSPORTER_1"/>
    <property type="match status" value="1"/>
</dbReference>
<name>A0ABZ1Z2Z8_9NOCA</name>
<dbReference type="InterPro" id="IPR027417">
    <property type="entry name" value="P-loop_NTPase"/>
</dbReference>
<dbReference type="Gene3D" id="3.40.50.300">
    <property type="entry name" value="P-loop containing nucleotide triphosphate hydrolases"/>
    <property type="match status" value="1"/>
</dbReference>
<dbReference type="PROSITE" id="PS50893">
    <property type="entry name" value="ABC_TRANSPORTER_2"/>
    <property type="match status" value="1"/>
</dbReference>
<dbReference type="EMBL" id="CP109441">
    <property type="protein sequence ID" value="WUV48487.1"/>
    <property type="molecule type" value="Genomic_DNA"/>
</dbReference>
<dbReference type="SUPFAM" id="SSF52540">
    <property type="entry name" value="P-loop containing nucleoside triphosphate hydrolases"/>
    <property type="match status" value="1"/>
</dbReference>
<feature type="domain" description="ABC transporter" evidence="3">
    <location>
        <begin position="28"/>
        <end position="260"/>
    </location>
</feature>
<accession>A0ABZ1Z2Z8</accession>
<dbReference type="RefSeq" id="WP_329412852.1">
    <property type="nucleotide sequence ID" value="NZ_CP109441.1"/>
</dbReference>
<dbReference type="InterPro" id="IPR017871">
    <property type="entry name" value="ABC_transporter-like_CS"/>
</dbReference>
<evidence type="ECO:0000313" key="4">
    <source>
        <dbReference type="EMBL" id="WUV48487.1"/>
    </source>
</evidence>
<evidence type="ECO:0000256" key="2">
    <source>
        <dbReference type="ARBA" id="ARBA00022840"/>
    </source>
</evidence>
<evidence type="ECO:0000313" key="5">
    <source>
        <dbReference type="Proteomes" id="UP001432062"/>
    </source>
</evidence>
<dbReference type="SMART" id="SM00382">
    <property type="entry name" value="AAA"/>
    <property type="match status" value="1"/>
</dbReference>
<keyword evidence="2 4" id="KW-0067">ATP-binding</keyword>
<dbReference type="CDD" id="cd03214">
    <property type="entry name" value="ABC_Iron-Siderophores_B12_Hemin"/>
    <property type="match status" value="1"/>
</dbReference>
<reference evidence="4" key="1">
    <citation type="submission" date="2022-10" db="EMBL/GenBank/DDBJ databases">
        <title>The complete genomes of actinobacterial strains from the NBC collection.</title>
        <authorList>
            <person name="Joergensen T.S."/>
            <person name="Alvarez Arevalo M."/>
            <person name="Sterndorff E.B."/>
            <person name="Faurdal D."/>
            <person name="Vuksanovic O."/>
            <person name="Mourched A.-S."/>
            <person name="Charusanti P."/>
            <person name="Shaw S."/>
            <person name="Blin K."/>
            <person name="Weber T."/>
        </authorList>
    </citation>
    <scope>NUCLEOTIDE SEQUENCE</scope>
    <source>
        <strain evidence="4">NBC_01482</strain>
    </source>
</reference>
<dbReference type="Pfam" id="PF00005">
    <property type="entry name" value="ABC_tran"/>
    <property type="match status" value="1"/>
</dbReference>
<evidence type="ECO:0000259" key="3">
    <source>
        <dbReference type="PROSITE" id="PS50893"/>
    </source>
</evidence>
<dbReference type="InterPro" id="IPR003439">
    <property type="entry name" value="ABC_transporter-like_ATP-bd"/>
</dbReference>
<dbReference type="InterPro" id="IPR003593">
    <property type="entry name" value="AAA+_ATPase"/>
</dbReference>
<dbReference type="PANTHER" id="PTHR42794">
    <property type="entry name" value="HEMIN IMPORT ATP-BINDING PROTEIN HMUV"/>
    <property type="match status" value="1"/>
</dbReference>
<dbReference type="Proteomes" id="UP001432062">
    <property type="component" value="Chromosome"/>
</dbReference>
<keyword evidence="1" id="KW-0547">Nucleotide-binding</keyword>
<evidence type="ECO:0000256" key="1">
    <source>
        <dbReference type="ARBA" id="ARBA00022741"/>
    </source>
</evidence>
<organism evidence="4 5">
    <name type="scientific">Nocardia vinacea</name>
    <dbReference type="NCBI Taxonomy" id="96468"/>
    <lineage>
        <taxon>Bacteria</taxon>
        <taxon>Bacillati</taxon>
        <taxon>Actinomycetota</taxon>
        <taxon>Actinomycetes</taxon>
        <taxon>Mycobacteriales</taxon>
        <taxon>Nocardiaceae</taxon>
        <taxon>Nocardia</taxon>
    </lineage>
</organism>
<proteinExistence type="predicted"/>
<keyword evidence="5" id="KW-1185">Reference proteome</keyword>
<protein>
    <submittedName>
        <fullName evidence="4">ABC transporter ATP-binding protein</fullName>
    </submittedName>
</protein>
<sequence length="293" mass="30800">MTGHPAHTSGAPRTGCPVETQGARIAELSVVGVTIAFGGARVLDGVTLQALPGTFVGVVGPNGSGKTTLLRTIYRSLRPQQGMVLIDDTDISAMSVRAAARTTAAVLQNGSGAPELTVAELIGLGRNPHHALFSRDSAADHAAIADAMARTGVTDYAERPIGSLSGGERQRVLLARALAQQPRLLVLDELTNHLDVRARFELLDLVRSTGITTLAVLHELDLAVRCCDQLVVLDHGKVVAAGAVLEVMTPELLRNVFGVNATAELHDDGVVRLHYAAEPLAARQVAAPRVDSY</sequence>
<dbReference type="PANTHER" id="PTHR42794:SF2">
    <property type="entry name" value="ABC TRANSPORTER ATP-BINDING PROTEIN"/>
    <property type="match status" value="1"/>
</dbReference>